<name>A0A6J2YCN8_SITOR</name>
<dbReference type="KEGG" id="soy:115886158"/>
<gene>
    <name evidence="2" type="primary">LOC115886158</name>
</gene>
<organism evidence="1 2">
    <name type="scientific">Sitophilus oryzae</name>
    <name type="common">Rice weevil</name>
    <name type="synonym">Curculio oryzae</name>
    <dbReference type="NCBI Taxonomy" id="7048"/>
    <lineage>
        <taxon>Eukaryota</taxon>
        <taxon>Metazoa</taxon>
        <taxon>Ecdysozoa</taxon>
        <taxon>Arthropoda</taxon>
        <taxon>Hexapoda</taxon>
        <taxon>Insecta</taxon>
        <taxon>Pterygota</taxon>
        <taxon>Neoptera</taxon>
        <taxon>Endopterygota</taxon>
        <taxon>Coleoptera</taxon>
        <taxon>Polyphaga</taxon>
        <taxon>Cucujiformia</taxon>
        <taxon>Curculionidae</taxon>
        <taxon>Dryophthorinae</taxon>
        <taxon>Sitophilus</taxon>
    </lineage>
</organism>
<dbReference type="Proteomes" id="UP000504635">
    <property type="component" value="Unplaced"/>
</dbReference>
<accession>A0A6J2YCN8</accession>
<evidence type="ECO:0000313" key="1">
    <source>
        <dbReference type="Proteomes" id="UP000504635"/>
    </source>
</evidence>
<sequence length="1178" mass="139614">MAGEALDFKSQFYNLEGIHVNERKKSLSQLLRRYPNNIDNTQIDIQPRNYLERIFYVDVLIHFRKTEELTKILKEGNGVLTSKILKEKWFFQQVFEKMDEKDIVYSFLPSLSCSLRAKVLKKLALSLTEEKMDKIVEHVLARYGINATEQILFSCSESKFLEILSKYDLNLQPEQLKRILQKNPELIKKYFEKYKDTHGKDYGNIDFLNYLCWKQPTLYFGFELNKKQLKLGRYTTRNVLKNNQDEVIKDISIQQHKLKKSVLTRDIEDFHIKCLSKLLPEKLQDLESFRNQEILNRFISTYPKKKRFEIMSQVFKIKYNKNLEDHLQLFNRDFAWVFPENIRHKWASLMYTQKNDSVYLSYYPPKLGFEIIKEKLNLTSNARQRSTYLNQLIPLCYINKDYATYEEVLKYISIRHRNDGLEDVLRYIYNNSDPELFTANHWKYIRELIDIETIKGRFPINANPYLVYLVEKNLPLDEVLKQHMRDRFKIINIFRLNDINKPKIESILLRKMEKLISDSPPSERKRHAICVLKSIMSFNEDFPAFSVDLNTCENIIGFMKETCKKEEPYEDQDFSLISSLLKYNSLNLDNSLKICDDDRLLEVIKQMGKNKLTSCIFYKSIDEFIAKQPRTEFGERLLDLYLSDFFGEIIKQQYYITTIVPRLLQNEPSVFKKYLHSILKNNLALDYKYRVIKNYSHLGLDRQIINHFIPLVNAPNDNENLVFKALSNLMDTKEYIDIIQTYLPREKKLNLRSEDDASLYKIQVQVIKSLKNLSEPLQLIPVLPTLLQGDYLQISLKLLYRILNQVNENEASGYVESLKKQPVSLRKHSVSLGFILLPINEAVSLFNAVSKTENNISVKKYLLRSILKYFIRNPSPFLLDIVVSNLENITVNDDELLQEVAESVNKVPNRYKCGYVEKVWDRFEEFNDDLKLTNSKLTVLRFINQLNLDLFSNFDERFCEKVIKKYFLTENTTLNVNGFVLRYLVANQTESRFKFVFEIIKNYKNKHDKTMKLLFTFFNSACNKFDLYDVSFLKTFTQYWHEIFTQTEHFSGYCDLKLLEIYRNNISNVQAFAKDVNEYFEALTSQYGHYINLFLFESVNSLFSRIHSGNSDDFTLEKFAVHLLKANMSEMNCFIAMNIVTQEYNDFETNEVIEILKEQKNHIGEVFYYSLLKQYSAF</sequence>
<dbReference type="GeneID" id="115886158"/>
<keyword evidence="1" id="KW-1185">Reference proteome</keyword>
<dbReference type="InParanoid" id="A0A6J2YCN8"/>
<proteinExistence type="predicted"/>
<dbReference type="AlphaFoldDB" id="A0A6J2YCN8"/>
<protein>
    <submittedName>
        <fullName evidence="2">LOW QUALITY PROTEIN: uncharacterized protein LOC115886158</fullName>
    </submittedName>
</protein>
<dbReference type="RefSeq" id="XP_030761091.1">
    <property type="nucleotide sequence ID" value="XM_030905231.1"/>
</dbReference>
<reference evidence="2" key="1">
    <citation type="submission" date="2025-08" db="UniProtKB">
        <authorList>
            <consortium name="RefSeq"/>
        </authorList>
    </citation>
    <scope>IDENTIFICATION</scope>
    <source>
        <tissue evidence="2">Gonads</tissue>
    </source>
</reference>
<evidence type="ECO:0000313" key="2">
    <source>
        <dbReference type="RefSeq" id="XP_030761091.1"/>
    </source>
</evidence>
<dbReference type="OrthoDB" id="6617263at2759"/>